<feature type="transmembrane region" description="Helical" evidence="11">
    <location>
        <begin position="156"/>
        <end position="175"/>
    </location>
</feature>
<evidence type="ECO:0000256" key="10">
    <source>
        <dbReference type="ARBA" id="ARBA00023136"/>
    </source>
</evidence>
<dbReference type="Pfam" id="PF07690">
    <property type="entry name" value="MFS_1"/>
    <property type="match status" value="1"/>
</dbReference>
<feature type="transmembrane region" description="Helical" evidence="11">
    <location>
        <begin position="114"/>
        <end position="135"/>
    </location>
</feature>
<protein>
    <submittedName>
        <fullName evidence="12">L-fucose:H+ symporter permease</fullName>
    </submittedName>
</protein>
<evidence type="ECO:0000313" key="12">
    <source>
        <dbReference type="EMBL" id="MFD1000831.1"/>
    </source>
</evidence>
<accession>A0ABW3K6Q4</accession>
<evidence type="ECO:0000256" key="7">
    <source>
        <dbReference type="ARBA" id="ARBA00022597"/>
    </source>
</evidence>
<dbReference type="InterPro" id="IPR050375">
    <property type="entry name" value="MFS_TsgA-like"/>
</dbReference>
<comment type="similarity">
    <text evidence="3">Belongs to the major facilitator superfamily. FHS transporter (TC 2.A.1.7) family.</text>
</comment>
<feature type="transmembrane region" description="Helical" evidence="11">
    <location>
        <begin position="21"/>
        <end position="38"/>
    </location>
</feature>
<evidence type="ECO:0000256" key="11">
    <source>
        <dbReference type="SAM" id="Phobius"/>
    </source>
</evidence>
<keyword evidence="13" id="KW-1185">Reference proteome</keyword>
<sequence>MPIVNTETITTSESVTANRSYLIPFILVTSLFFLWGLANIMNSALIAHFQPVFEISRAQALLVETAFYLGYFTIAIPAGLFMEKYSYKKGILFGLLLYAGGALLFIPAAKLMTFGFFLVALYVIASGLAFLETAANPYVTILGKRETAVQRLNLSQSFNGAALVFGPWIAGHFIFSGNEGAMDTLAAKQQAADAVILPYVMLAGIVLFAALLFFITKMPEPSKTSTLRFDKSIFKERHLMFAVIAQLFYVGGQVGIWGITINYVTELIPETSKEVASKYYMLAGTLLFVSGRFLGTFFMTYIKDHKLLTIYAAITSSLCVVGIFAHGEIAVYALLATNFFMSIMFPTIFGLGVRNLGESTKLGSSLIIMSIVGGAILPPLMGVFADTIGIQQSLIIPALSFLVVLFYGANGYKLNHAK</sequence>
<evidence type="ECO:0000256" key="6">
    <source>
        <dbReference type="ARBA" id="ARBA00022519"/>
    </source>
</evidence>
<feature type="transmembrane region" description="Helical" evidence="11">
    <location>
        <begin position="90"/>
        <end position="108"/>
    </location>
</feature>
<feature type="transmembrane region" description="Helical" evidence="11">
    <location>
        <begin position="331"/>
        <end position="353"/>
    </location>
</feature>
<dbReference type="CDD" id="cd17394">
    <property type="entry name" value="MFS_FucP_like"/>
    <property type="match status" value="1"/>
</dbReference>
<evidence type="ECO:0000256" key="4">
    <source>
        <dbReference type="ARBA" id="ARBA00022448"/>
    </source>
</evidence>
<keyword evidence="8 11" id="KW-0812">Transmembrane</keyword>
<evidence type="ECO:0000256" key="3">
    <source>
        <dbReference type="ARBA" id="ARBA00009120"/>
    </source>
</evidence>
<organism evidence="12 13">
    <name type="scientific">Ohtaekwangia kribbensis</name>
    <dbReference type="NCBI Taxonomy" id="688913"/>
    <lineage>
        <taxon>Bacteria</taxon>
        <taxon>Pseudomonadati</taxon>
        <taxon>Bacteroidota</taxon>
        <taxon>Cytophagia</taxon>
        <taxon>Cytophagales</taxon>
        <taxon>Fulvivirgaceae</taxon>
        <taxon>Ohtaekwangia</taxon>
    </lineage>
</organism>
<dbReference type="NCBIfam" id="TIGR00885">
    <property type="entry name" value="fucP"/>
    <property type="match status" value="1"/>
</dbReference>
<dbReference type="SUPFAM" id="SSF103473">
    <property type="entry name" value="MFS general substrate transporter"/>
    <property type="match status" value="1"/>
</dbReference>
<dbReference type="Proteomes" id="UP001597112">
    <property type="component" value="Unassembled WGS sequence"/>
</dbReference>
<comment type="subcellular location">
    <subcellularLocation>
        <location evidence="2">Cell inner membrane</location>
        <topology evidence="2">Multi-pass membrane protein</topology>
    </subcellularLocation>
</comment>
<evidence type="ECO:0000256" key="5">
    <source>
        <dbReference type="ARBA" id="ARBA00022475"/>
    </source>
</evidence>
<name>A0ABW3K6Q4_9BACT</name>
<keyword evidence="5" id="KW-1003">Cell membrane</keyword>
<gene>
    <name evidence="12" type="primary">fucP</name>
    <name evidence="12" type="ORF">ACFQ21_16010</name>
</gene>
<evidence type="ECO:0000256" key="1">
    <source>
        <dbReference type="ARBA" id="ARBA00003321"/>
    </source>
</evidence>
<feature type="transmembrane region" description="Helical" evidence="11">
    <location>
        <begin position="195"/>
        <end position="218"/>
    </location>
</feature>
<dbReference type="Gene3D" id="1.20.1250.20">
    <property type="entry name" value="MFS general substrate transporter like domains"/>
    <property type="match status" value="2"/>
</dbReference>
<feature type="transmembrane region" description="Helical" evidence="11">
    <location>
        <begin position="308"/>
        <end position="325"/>
    </location>
</feature>
<dbReference type="EMBL" id="JBHTKA010000007">
    <property type="protein sequence ID" value="MFD1000831.1"/>
    <property type="molecule type" value="Genomic_DNA"/>
</dbReference>
<keyword evidence="10 11" id="KW-0472">Membrane</keyword>
<reference evidence="13" key="1">
    <citation type="journal article" date="2019" name="Int. J. Syst. Evol. Microbiol.">
        <title>The Global Catalogue of Microorganisms (GCM) 10K type strain sequencing project: providing services to taxonomists for standard genome sequencing and annotation.</title>
        <authorList>
            <consortium name="The Broad Institute Genomics Platform"/>
            <consortium name="The Broad Institute Genome Sequencing Center for Infectious Disease"/>
            <person name="Wu L."/>
            <person name="Ma J."/>
        </authorList>
    </citation>
    <scope>NUCLEOTIDE SEQUENCE [LARGE SCALE GENOMIC DNA]</scope>
    <source>
        <strain evidence="13">CCUG 58938</strain>
    </source>
</reference>
<dbReference type="RefSeq" id="WP_377580286.1">
    <property type="nucleotide sequence ID" value="NZ_JBHTKA010000007.1"/>
</dbReference>
<keyword evidence="7" id="KW-0762">Sugar transport</keyword>
<feature type="transmembrane region" description="Helical" evidence="11">
    <location>
        <begin position="239"/>
        <end position="259"/>
    </location>
</feature>
<dbReference type="PANTHER" id="PTHR43702">
    <property type="entry name" value="L-FUCOSE-PROTON SYMPORTER"/>
    <property type="match status" value="1"/>
</dbReference>
<comment type="caution">
    <text evidence="12">The sequence shown here is derived from an EMBL/GenBank/DDBJ whole genome shotgun (WGS) entry which is preliminary data.</text>
</comment>
<feature type="transmembrane region" description="Helical" evidence="11">
    <location>
        <begin position="365"/>
        <end position="384"/>
    </location>
</feature>
<dbReference type="InterPro" id="IPR036259">
    <property type="entry name" value="MFS_trans_sf"/>
</dbReference>
<keyword evidence="6" id="KW-0997">Cell inner membrane</keyword>
<evidence type="ECO:0000256" key="8">
    <source>
        <dbReference type="ARBA" id="ARBA00022692"/>
    </source>
</evidence>
<dbReference type="PANTHER" id="PTHR43702:SF3">
    <property type="entry name" value="PROTEIN TSGA"/>
    <property type="match status" value="1"/>
</dbReference>
<dbReference type="InterPro" id="IPR011701">
    <property type="entry name" value="MFS"/>
</dbReference>
<feature type="transmembrane region" description="Helical" evidence="11">
    <location>
        <begin position="58"/>
        <end position="78"/>
    </location>
</feature>
<evidence type="ECO:0000256" key="9">
    <source>
        <dbReference type="ARBA" id="ARBA00022989"/>
    </source>
</evidence>
<evidence type="ECO:0000313" key="13">
    <source>
        <dbReference type="Proteomes" id="UP001597112"/>
    </source>
</evidence>
<dbReference type="InterPro" id="IPR005964">
    <property type="entry name" value="Glc/Gal_transptr_bac"/>
</dbReference>
<dbReference type="InterPro" id="IPR005275">
    <property type="entry name" value="Lfuc_symporter_FucP"/>
</dbReference>
<evidence type="ECO:0000256" key="2">
    <source>
        <dbReference type="ARBA" id="ARBA00004429"/>
    </source>
</evidence>
<dbReference type="NCBIfam" id="TIGR01272">
    <property type="entry name" value="gluP"/>
    <property type="match status" value="1"/>
</dbReference>
<comment type="function">
    <text evidence="1">Intake of glucose and galactose.</text>
</comment>
<proteinExistence type="inferred from homology"/>
<keyword evidence="9 11" id="KW-1133">Transmembrane helix</keyword>
<keyword evidence="4" id="KW-0813">Transport</keyword>
<feature type="transmembrane region" description="Helical" evidence="11">
    <location>
        <begin position="279"/>
        <end position="301"/>
    </location>
</feature>
<feature type="transmembrane region" description="Helical" evidence="11">
    <location>
        <begin position="390"/>
        <end position="409"/>
    </location>
</feature>